<dbReference type="EMBL" id="VFMM01000001">
    <property type="protein sequence ID" value="TQJ19623.1"/>
    <property type="molecule type" value="Genomic_DNA"/>
</dbReference>
<feature type="compositionally biased region" description="Low complexity" evidence="1">
    <location>
        <begin position="48"/>
        <end position="61"/>
    </location>
</feature>
<dbReference type="Proteomes" id="UP000316298">
    <property type="component" value="Unassembled WGS sequence"/>
</dbReference>
<evidence type="ECO:0000256" key="1">
    <source>
        <dbReference type="SAM" id="MobiDB-lite"/>
    </source>
</evidence>
<reference evidence="2 3" key="1">
    <citation type="submission" date="2019-06" db="EMBL/GenBank/DDBJ databases">
        <title>Sequencing the genomes of 1000 actinobacteria strains.</title>
        <authorList>
            <person name="Klenk H.-P."/>
        </authorList>
    </citation>
    <scope>NUCLEOTIDE SEQUENCE [LARGE SCALE GENOMIC DNA]</scope>
    <source>
        <strain evidence="2 3">DSM 17305</strain>
    </source>
</reference>
<comment type="caution">
    <text evidence="2">The sequence shown here is derived from an EMBL/GenBank/DDBJ whole genome shotgun (WGS) entry which is preliminary data.</text>
</comment>
<dbReference type="RefSeq" id="WP_238332218.1">
    <property type="nucleotide sequence ID" value="NZ_BAAAKA010000029.1"/>
</dbReference>
<feature type="region of interest" description="Disordered" evidence="1">
    <location>
        <begin position="34"/>
        <end position="64"/>
    </location>
</feature>
<keyword evidence="3" id="KW-1185">Reference proteome</keyword>
<protein>
    <submittedName>
        <fullName evidence="2">Uncharacterized protein</fullName>
    </submittedName>
</protein>
<evidence type="ECO:0000313" key="3">
    <source>
        <dbReference type="Proteomes" id="UP000316298"/>
    </source>
</evidence>
<sequence length="236" mass="24196">MGVTSGVHERAWYLATVALVLGYSATVACSANTPGPTAPSPGLGTVRPTGPASGTTTSPQTKPGVELTVVPHSDGSFDITERVLLPRPTDMLQLQLPASGDQLPGMMAPTKPQVTNLKVVADDQSVPLETTSVPGADLIPLTVAAAELQLTYRLSGSTVFASPSATNRAGAAIRPLTANTDGSLPTTITVTSGLLNAVCPLLSEPRCAVGDPPHLMVRPDIPAAKALVVLQLDLPR</sequence>
<gene>
    <name evidence="2" type="ORF">FB475_3796</name>
</gene>
<organism evidence="2 3">
    <name type="scientific">Kribbella jejuensis</name>
    <dbReference type="NCBI Taxonomy" id="236068"/>
    <lineage>
        <taxon>Bacteria</taxon>
        <taxon>Bacillati</taxon>
        <taxon>Actinomycetota</taxon>
        <taxon>Actinomycetes</taxon>
        <taxon>Propionibacteriales</taxon>
        <taxon>Kribbellaceae</taxon>
        <taxon>Kribbella</taxon>
    </lineage>
</organism>
<proteinExistence type="predicted"/>
<dbReference type="AlphaFoldDB" id="A0A542EWA4"/>
<name>A0A542EWA4_9ACTN</name>
<accession>A0A542EWA4</accession>
<evidence type="ECO:0000313" key="2">
    <source>
        <dbReference type="EMBL" id="TQJ19623.1"/>
    </source>
</evidence>